<dbReference type="Gene3D" id="3.40.50.1820">
    <property type="entry name" value="alpha/beta hydrolase"/>
    <property type="match status" value="1"/>
</dbReference>
<dbReference type="InterPro" id="IPR029058">
    <property type="entry name" value="AB_hydrolase_fold"/>
</dbReference>
<dbReference type="Pfam" id="PF00975">
    <property type="entry name" value="Thioesterase"/>
    <property type="match status" value="1"/>
</dbReference>
<reference evidence="2 3" key="1">
    <citation type="submission" date="2020-08" db="EMBL/GenBank/DDBJ databases">
        <title>Genomic Encyclopedia of Type Strains, Phase IV (KMG-IV): sequencing the most valuable type-strain genomes for metagenomic binning, comparative biology and taxonomic classification.</title>
        <authorList>
            <person name="Goeker M."/>
        </authorList>
    </citation>
    <scope>NUCLEOTIDE SEQUENCE [LARGE SCALE GENOMIC DNA]</scope>
    <source>
        <strain evidence="2 3">DSM 103377</strain>
    </source>
</reference>
<keyword evidence="3" id="KW-1185">Reference proteome</keyword>
<accession>A0A840X3A5</accession>
<gene>
    <name evidence="2" type="ORF">FHS89_002351</name>
</gene>
<organism evidence="2 3">
    <name type="scientific">Rubricella aquisinus</name>
    <dbReference type="NCBI Taxonomy" id="2028108"/>
    <lineage>
        <taxon>Bacteria</taxon>
        <taxon>Pseudomonadati</taxon>
        <taxon>Pseudomonadota</taxon>
        <taxon>Alphaproteobacteria</taxon>
        <taxon>Rhodobacterales</taxon>
        <taxon>Paracoccaceae</taxon>
        <taxon>Rubricella</taxon>
    </lineage>
</organism>
<dbReference type="EMBL" id="JACIJS010000006">
    <property type="protein sequence ID" value="MBB5516325.1"/>
    <property type="molecule type" value="Genomic_DNA"/>
</dbReference>
<evidence type="ECO:0000313" key="2">
    <source>
        <dbReference type="EMBL" id="MBB5516325.1"/>
    </source>
</evidence>
<dbReference type="SUPFAM" id="SSF53474">
    <property type="entry name" value="alpha/beta-Hydrolases"/>
    <property type="match status" value="1"/>
</dbReference>
<dbReference type="AlphaFoldDB" id="A0A840X3A5"/>
<sequence>MIEENEGDSASTILPLHAGGARAPWYLTPPLSGSTLGYMELARTLGDQPVFGLQAPGLERGGEPLSRLPAIAEAYRKEIARQGIAHPLKLAGWSLGGLTALELAQQHVAAGGEVAQLLLIDTAPHYVFGMAPADLTDDIAFAAKVTHAETPPPGDRMARLAALMERAIEVGILHDGMSLAQFDAIVRVAAAAQRAYEDYRPTPYYGPVTLVKAADNPQWNTYDIEAIWAPICPNYEVMVVPGTHDTLFSSENIETTRRLFLKDDP</sequence>
<evidence type="ECO:0000313" key="3">
    <source>
        <dbReference type="Proteomes" id="UP000553766"/>
    </source>
</evidence>
<dbReference type="InterPro" id="IPR001031">
    <property type="entry name" value="Thioesterase"/>
</dbReference>
<evidence type="ECO:0000259" key="1">
    <source>
        <dbReference type="Pfam" id="PF00975"/>
    </source>
</evidence>
<comment type="caution">
    <text evidence="2">The sequence shown here is derived from an EMBL/GenBank/DDBJ whole genome shotgun (WGS) entry which is preliminary data.</text>
</comment>
<proteinExistence type="predicted"/>
<name>A0A840X3A5_9RHOB</name>
<dbReference type="RefSeq" id="WP_184011796.1">
    <property type="nucleotide sequence ID" value="NZ_JACIJS010000006.1"/>
</dbReference>
<feature type="domain" description="Thioesterase" evidence="1">
    <location>
        <begin position="27"/>
        <end position="253"/>
    </location>
</feature>
<protein>
    <submittedName>
        <fullName evidence="2">Thioesterase domain-containing protein</fullName>
    </submittedName>
</protein>
<dbReference type="Proteomes" id="UP000553766">
    <property type="component" value="Unassembled WGS sequence"/>
</dbReference>